<evidence type="ECO:0000313" key="2">
    <source>
        <dbReference type="EMBL" id="KAF5187756.1"/>
    </source>
</evidence>
<dbReference type="PANTHER" id="PTHR31168">
    <property type="entry name" value="OS02G0292800 PROTEIN"/>
    <property type="match status" value="1"/>
</dbReference>
<dbReference type="EMBL" id="JABWDY010027630">
    <property type="protein sequence ID" value="KAF5187756.1"/>
    <property type="molecule type" value="Genomic_DNA"/>
</dbReference>
<protein>
    <submittedName>
        <fullName evidence="2">Uncharacterized protein</fullName>
    </submittedName>
</protein>
<proteinExistence type="predicted"/>
<gene>
    <name evidence="2" type="ORF">FRX31_022658</name>
</gene>
<organism evidence="2 3">
    <name type="scientific">Thalictrum thalictroides</name>
    <name type="common">Rue-anemone</name>
    <name type="synonym">Anemone thalictroides</name>
    <dbReference type="NCBI Taxonomy" id="46969"/>
    <lineage>
        <taxon>Eukaryota</taxon>
        <taxon>Viridiplantae</taxon>
        <taxon>Streptophyta</taxon>
        <taxon>Embryophyta</taxon>
        <taxon>Tracheophyta</taxon>
        <taxon>Spermatophyta</taxon>
        <taxon>Magnoliopsida</taxon>
        <taxon>Ranunculales</taxon>
        <taxon>Ranunculaceae</taxon>
        <taxon>Thalictroideae</taxon>
        <taxon>Thalictrum</taxon>
    </lineage>
</organism>
<evidence type="ECO:0000256" key="1">
    <source>
        <dbReference type="SAM" id="Phobius"/>
    </source>
</evidence>
<dbReference type="Proteomes" id="UP000554482">
    <property type="component" value="Unassembled WGS sequence"/>
</dbReference>
<name>A0A7J6VRM8_THATH</name>
<feature type="transmembrane region" description="Helical" evidence="1">
    <location>
        <begin position="180"/>
        <end position="209"/>
    </location>
</feature>
<dbReference type="Pfam" id="PF04654">
    <property type="entry name" value="DUF599"/>
    <property type="match status" value="1"/>
</dbReference>
<dbReference type="PANTHER" id="PTHR31168:SF21">
    <property type="entry name" value="EMB|CAB89385.1"/>
    <property type="match status" value="1"/>
</dbReference>
<keyword evidence="1" id="KW-0472">Membrane</keyword>
<keyword evidence="3" id="KW-1185">Reference proteome</keyword>
<accession>A0A7J6VRM8</accession>
<dbReference type="AlphaFoldDB" id="A0A7J6VRM8"/>
<comment type="caution">
    <text evidence="2">The sequence shown here is derived from an EMBL/GenBank/DDBJ whole genome shotgun (WGS) entry which is preliminary data.</text>
</comment>
<reference evidence="2 3" key="1">
    <citation type="submission" date="2020-06" db="EMBL/GenBank/DDBJ databases">
        <title>Transcriptomic and genomic resources for Thalictrum thalictroides and T. hernandezii: Facilitating candidate gene discovery in an emerging model plant lineage.</title>
        <authorList>
            <person name="Arias T."/>
            <person name="Riano-Pachon D.M."/>
            <person name="Di Stilio V.S."/>
        </authorList>
    </citation>
    <scope>NUCLEOTIDE SEQUENCE [LARGE SCALE GENOMIC DNA]</scope>
    <source>
        <strain evidence="3">cv. WT478/WT964</strain>
        <tissue evidence="2">Leaves</tissue>
    </source>
</reference>
<keyword evidence="1" id="KW-0812">Transmembrane</keyword>
<sequence length="255" mass="28304">MEWQKKYLDIFLVPSGLIIMLAYHMFLLYRIINFPQTTAIGYEAHNKRAWVERVMMQADPTDVGNALGVISSNTGAATNQASLSIALGSFIGSLVGSSDNNIFTSNLVYGDTSSEINTVKYVSILAFFLLAYASFSQSARKFTHAACLISTPGTEVHIKYMQQDIVMGCNFMYLGQRAHYFAISLTLWIFGPIPMFASSVIMVVILYFLDVNSCPMHEYRSPNTNTQTIEGKARLVAPDEYPGGTLEMNSQTQHA</sequence>
<keyword evidence="1" id="KW-1133">Transmembrane helix</keyword>
<feature type="transmembrane region" description="Helical" evidence="1">
    <location>
        <begin position="7"/>
        <end position="32"/>
    </location>
</feature>
<evidence type="ECO:0000313" key="3">
    <source>
        <dbReference type="Proteomes" id="UP000554482"/>
    </source>
</evidence>
<dbReference type="OrthoDB" id="665451at2759"/>
<dbReference type="InterPro" id="IPR006747">
    <property type="entry name" value="DUF599"/>
</dbReference>